<feature type="domain" description="NTF2" evidence="1">
    <location>
        <begin position="78"/>
        <end position="206"/>
    </location>
</feature>
<dbReference type="SUPFAM" id="SSF54427">
    <property type="entry name" value="NTF2-like"/>
    <property type="match status" value="1"/>
</dbReference>
<name>A0AAV8YKZ3_9CUCU</name>
<dbReference type="Gene3D" id="3.10.450.50">
    <property type="match status" value="1"/>
</dbReference>
<dbReference type="EMBL" id="JAPWTK010000086">
    <property type="protein sequence ID" value="KAJ8951363.1"/>
    <property type="molecule type" value="Genomic_DNA"/>
</dbReference>
<dbReference type="InterPro" id="IPR032710">
    <property type="entry name" value="NTF2-like_dom_sf"/>
</dbReference>
<evidence type="ECO:0000259" key="1">
    <source>
        <dbReference type="PROSITE" id="PS50177"/>
    </source>
</evidence>
<dbReference type="InterPro" id="IPR026698">
    <property type="entry name" value="UPF_C3orf38"/>
</dbReference>
<keyword evidence="3" id="KW-1185">Reference proteome</keyword>
<evidence type="ECO:0000313" key="3">
    <source>
        <dbReference type="Proteomes" id="UP001162162"/>
    </source>
</evidence>
<organism evidence="2 3">
    <name type="scientific">Aromia moschata</name>
    <dbReference type="NCBI Taxonomy" id="1265417"/>
    <lineage>
        <taxon>Eukaryota</taxon>
        <taxon>Metazoa</taxon>
        <taxon>Ecdysozoa</taxon>
        <taxon>Arthropoda</taxon>
        <taxon>Hexapoda</taxon>
        <taxon>Insecta</taxon>
        <taxon>Pterygota</taxon>
        <taxon>Neoptera</taxon>
        <taxon>Endopterygota</taxon>
        <taxon>Coleoptera</taxon>
        <taxon>Polyphaga</taxon>
        <taxon>Cucujiformia</taxon>
        <taxon>Chrysomeloidea</taxon>
        <taxon>Cerambycidae</taxon>
        <taxon>Cerambycinae</taxon>
        <taxon>Callichromatini</taxon>
        <taxon>Aromia</taxon>
    </lineage>
</organism>
<reference evidence="2" key="1">
    <citation type="journal article" date="2023" name="Insect Mol. Biol.">
        <title>Genome sequencing provides insights into the evolution of gene families encoding plant cell wall-degrading enzymes in longhorned beetles.</title>
        <authorList>
            <person name="Shin N.R."/>
            <person name="Okamura Y."/>
            <person name="Kirsch R."/>
            <person name="Pauchet Y."/>
        </authorList>
    </citation>
    <scope>NUCLEOTIDE SEQUENCE</scope>
    <source>
        <strain evidence="2">AMC_N1</strain>
    </source>
</reference>
<gene>
    <name evidence="2" type="ORF">NQ318_009299</name>
</gene>
<dbReference type="InterPro" id="IPR018222">
    <property type="entry name" value="Nuclear_transport_factor_2_euk"/>
</dbReference>
<dbReference type="AlphaFoldDB" id="A0AAV8YKZ3"/>
<accession>A0AAV8YKZ3</accession>
<dbReference type="PANTHER" id="PTHR21084:SF1">
    <property type="entry name" value="DENSE INCISORS"/>
    <property type="match status" value="1"/>
</dbReference>
<dbReference type="Proteomes" id="UP001162162">
    <property type="component" value="Unassembled WGS sequence"/>
</dbReference>
<dbReference type="Pfam" id="PF15008">
    <property type="entry name" value="DUF4518"/>
    <property type="match status" value="1"/>
</dbReference>
<evidence type="ECO:0000313" key="2">
    <source>
        <dbReference type="EMBL" id="KAJ8951363.1"/>
    </source>
</evidence>
<comment type="caution">
    <text evidence="2">The sequence shown here is derived from an EMBL/GenBank/DDBJ whole genome shotgun (WGS) entry which is preliminary data.</text>
</comment>
<sequence length="233" mass="26119">MTNSAADGGILELLSKLEEDDLFALARTITQGLLKINSKDVLEFWNVSNNKSEIKERESETTQEIDKRKPDESSVALLAEQFSKWFYSMMNSVEFIGAEHFYPDARLNLNVYTNDNCDTSVIENDPAEIVQSLRRIKMQHNLFFNPNVTKDGVQGRMDPHGLVMVLVCGTLHVQQACVGVFEQVFALARDPFCDNNWKIKNSELNLKSKSGVLGPPSLCDSELTSSLLTLPLS</sequence>
<protein>
    <recommendedName>
        <fullName evidence="1">NTF2 domain-containing protein</fullName>
    </recommendedName>
</protein>
<dbReference type="PANTHER" id="PTHR21084">
    <property type="entry name" value="DENSE INCISORS"/>
    <property type="match status" value="1"/>
</dbReference>
<dbReference type="PROSITE" id="PS50177">
    <property type="entry name" value="NTF2_DOMAIN"/>
    <property type="match status" value="1"/>
</dbReference>
<proteinExistence type="predicted"/>